<reference evidence="1 2" key="1">
    <citation type="journal article" date="2024" name="Commun. Biol.">
        <title>Comparative genomic analysis of thermophilic fungi reveals convergent evolutionary adaptations and gene losses.</title>
        <authorList>
            <person name="Steindorff A.S."/>
            <person name="Aguilar-Pontes M.V."/>
            <person name="Robinson A.J."/>
            <person name="Andreopoulos B."/>
            <person name="LaButti K."/>
            <person name="Kuo A."/>
            <person name="Mondo S."/>
            <person name="Riley R."/>
            <person name="Otillar R."/>
            <person name="Haridas S."/>
            <person name="Lipzen A."/>
            <person name="Grimwood J."/>
            <person name="Schmutz J."/>
            <person name="Clum A."/>
            <person name="Reid I.D."/>
            <person name="Moisan M.C."/>
            <person name="Butler G."/>
            <person name="Nguyen T.T.M."/>
            <person name="Dewar K."/>
            <person name="Conant G."/>
            <person name="Drula E."/>
            <person name="Henrissat B."/>
            <person name="Hansel C."/>
            <person name="Singer S."/>
            <person name="Hutchinson M.I."/>
            <person name="de Vries R.P."/>
            <person name="Natvig D.O."/>
            <person name="Powell A.J."/>
            <person name="Tsang A."/>
            <person name="Grigoriev I.V."/>
        </authorList>
    </citation>
    <scope>NUCLEOTIDE SEQUENCE [LARGE SCALE GENOMIC DNA]</scope>
    <source>
        <strain evidence="1 2">ATCC 24622</strain>
    </source>
</reference>
<proteinExistence type="predicted"/>
<evidence type="ECO:0000313" key="2">
    <source>
        <dbReference type="Proteomes" id="UP001586593"/>
    </source>
</evidence>
<accession>A0ABR3V1D0</accession>
<name>A0ABR3V1D0_9PEZI</name>
<evidence type="ECO:0000313" key="1">
    <source>
        <dbReference type="EMBL" id="KAL1835590.1"/>
    </source>
</evidence>
<dbReference type="EMBL" id="JAZHXJ010003073">
    <property type="protein sequence ID" value="KAL1835590.1"/>
    <property type="molecule type" value="Genomic_DNA"/>
</dbReference>
<protein>
    <submittedName>
        <fullName evidence="1">Uncharacterized protein</fullName>
    </submittedName>
</protein>
<dbReference type="Proteomes" id="UP001586593">
    <property type="component" value="Unassembled WGS sequence"/>
</dbReference>
<gene>
    <name evidence="1" type="ORF">VTK73DRAFT_5514</name>
</gene>
<keyword evidence="2" id="KW-1185">Reference proteome</keyword>
<organism evidence="1 2">
    <name type="scientific">Phialemonium thermophilum</name>
    <dbReference type="NCBI Taxonomy" id="223376"/>
    <lineage>
        <taxon>Eukaryota</taxon>
        <taxon>Fungi</taxon>
        <taxon>Dikarya</taxon>
        <taxon>Ascomycota</taxon>
        <taxon>Pezizomycotina</taxon>
        <taxon>Sordariomycetes</taxon>
        <taxon>Sordariomycetidae</taxon>
        <taxon>Cephalothecales</taxon>
        <taxon>Cephalothecaceae</taxon>
        <taxon>Phialemonium</taxon>
    </lineage>
</organism>
<comment type="caution">
    <text evidence="1">The sequence shown here is derived from an EMBL/GenBank/DDBJ whole genome shotgun (WGS) entry which is preliminary data.</text>
</comment>
<sequence length="85" mass="9661">MLLFKGGLSSPEGWLELDRMLTEPSALGFRNVVAEWDDDLDFAQFGAMASWLRDSAQLHVKLEEVSDQAWIEEELYSELQGQELA</sequence>